<evidence type="ECO:0000313" key="1">
    <source>
        <dbReference type="EMBL" id="ESW13198.1"/>
    </source>
</evidence>
<dbReference type="EMBL" id="CM002295">
    <property type="protein sequence ID" value="ESW13198.1"/>
    <property type="molecule type" value="Genomic_DNA"/>
</dbReference>
<name>V7B8M2_PHAVU</name>
<gene>
    <name evidence="1" type="ORF">PHAVU_008G175900g</name>
</gene>
<evidence type="ECO:0000313" key="2">
    <source>
        <dbReference type="Proteomes" id="UP000000226"/>
    </source>
</evidence>
<dbReference type="Proteomes" id="UP000000226">
    <property type="component" value="Chromosome 8"/>
</dbReference>
<proteinExistence type="predicted"/>
<sequence>MKQYFEQCKKTNQTPLINGSRKEIMRCIHIGDVRPTMATVVLMLNSYSLTLPLPSEPTFVVDSSTRSFPNMLAWEHN</sequence>
<reference evidence="2" key="1">
    <citation type="journal article" date="2014" name="Nat. Genet.">
        <title>A reference genome for common bean and genome-wide analysis of dual domestications.</title>
        <authorList>
            <person name="Schmutz J."/>
            <person name="McClean P.E."/>
            <person name="Mamidi S."/>
            <person name="Wu G.A."/>
            <person name="Cannon S.B."/>
            <person name="Grimwood J."/>
            <person name="Jenkins J."/>
            <person name="Shu S."/>
            <person name="Song Q."/>
            <person name="Chavarro C."/>
            <person name="Torres-Torres M."/>
            <person name="Geffroy V."/>
            <person name="Moghaddam S.M."/>
            <person name="Gao D."/>
            <person name="Abernathy B."/>
            <person name="Barry K."/>
            <person name="Blair M."/>
            <person name="Brick M.A."/>
            <person name="Chovatia M."/>
            <person name="Gepts P."/>
            <person name="Goodstein D.M."/>
            <person name="Gonzales M."/>
            <person name="Hellsten U."/>
            <person name="Hyten D.L."/>
            <person name="Jia G."/>
            <person name="Kelly J.D."/>
            <person name="Kudrna D."/>
            <person name="Lee R."/>
            <person name="Richard M.M."/>
            <person name="Miklas P.N."/>
            <person name="Osorno J.M."/>
            <person name="Rodrigues J."/>
            <person name="Thareau V."/>
            <person name="Urrea C.A."/>
            <person name="Wang M."/>
            <person name="Yu Y."/>
            <person name="Zhang M."/>
            <person name="Wing R.A."/>
            <person name="Cregan P.B."/>
            <person name="Rokhsar D.S."/>
            <person name="Jackson S.A."/>
        </authorList>
    </citation>
    <scope>NUCLEOTIDE SEQUENCE [LARGE SCALE GENOMIC DNA]</scope>
    <source>
        <strain evidence="2">cv. G19833</strain>
    </source>
</reference>
<accession>V7B8M2</accession>
<dbReference type="Gramene" id="ESW13198">
    <property type="protein sequence ID" value="ESW13198"/>
    <property type="gene ID" value="PHAVU_008G175900g"/>
</dbReference>
<dbReference type="STRING" id="3885.V7B8M2"/>
<protein>
    <submittedName>
        <fullName evidence="1">Uncharacterized protein</fullName>
    </submittedName>
</protein>
<dbReference type="OrthoDB" id="4062651at2759"/>
<keyword evidence="2" id="KW-1185">Reference proteome</keyword>
<organism evidence="1 2">
    <name type="scientific">Phaseolus vulgaris</name>
    <name type="common">Kidney bean</name>
    <name type="synonym">French bean</name>
    <dbReference type="NCBI Taxonomy" id="3885"/>
    <lineage>
        <taxon>Eukaryota</taxon>
        <taxon>Viridiplantae</taxon>
        <taxon>Streptophyta</taxon>
        <taxon>Embryophyta</taxon>
        <taxon>Tracheophyta</taxon>
        <taxon>Spermatophyta</taxon>
        <taxon>Magnoliopsida</taxon>
        <taxon>eudicotyledons</taxon>
        <taxon>Gunneridae</taxon>
        <taxon>Pentapetalae</taxon>
        <taxon>rosids</taxon>
        <taxon>fabids</taxon>
        <taxon>Fabales</taxon>
        <taxon>Fabaceae</taxon>
        <taxon>Papilionoideae</taxon>
        <taxon>50 kb inversion clade</taxon>
        <taxon>NPAAA clade</taxon>
        <taxon>indigoferoid/millettioid clade</taxon>
        <taxon>Phaseoleae</taxon>
        <taxon>Phaseolus</taxon>
    </lineage>
</organism>
<dbReference type="AlphaFoldDB" id="V7B8M2"/>